<dbReference type="OrthoDB" id="1750920at2759"/>
<dbReference type="KEGG" id="nnu:109115659"/>
<dbReference type="Proteomes" id="UP000189703">
    <property type="component" value="Unplaced"/>
</dbReference>
<name>A0A1U8QBD7_NELNU</name>
<organism evidence="1 2">
    <name type="scientific">Nelumbo nucifera</name>
    <name type="common">Sacred lotus</name>
    <dbReference type="NCBI Taxonomy" id="4432"/>
    <lineage>
        <taxon>Eukaryota</taxon>
        <taxon>Viridiplantae</taxon>
        <taxon>Streptophyta</taxon>
        <taxon>Embryophyta</taxon>
        <taxon>Tracheophyta</taxon>
        <taxon>Spermatophyta</taxon>
        <taxon>Magnoliopsida</taxon>
        <taxon>Proteales</taxon>
        <taxon>Nelumbonaceae</taxon>
        <taxon>Nelumbo</taxon>
    </lineage>
</organism>
<evidence type="ECO:0000313" key="2">
    <source>
        <dbReference type="RefSeq" id="XP_019055421.1"/>
    </source>
</evidence>
<proteinExistence type="predicted"/>
<protein>
    <submittedName>
        <fullName evidence="2">Uncharacterized protein LOC109115659</fullName>
    </submittedName>
</protein>
<reference evidence="2" key="1">
    <citation type="submission" date="2025-08" db="UniProtKB">
        <authorList>
            <consortium name="RefSeq"/>
        </authorList>
    </citation>
    <scope>IDENTIFICATION</scope>
</reference>
<sequence length="325" mass="36929">MLKKQAGPLLGRRRAYYLSPRPRFKLLYDLPNKVPAWKRDYFVVRSAMGWPFPTEWGLVVLDPDATLDEETVKGLQDWARLGLKCEVYLTEAKLIQTGLSSGVMEAEKTRGVNLFDGMRRKRAAKRVRADASRVAEPEALRMEPPREPEVAPPFQEAAWVPYAETAYTRVVPSGSGSQDEVGSVLTPSYTLRKSKKATCPEEVTALADLPTNLIGARAASHAMVVSRSSVFFYRADLFSFWQVNSSIHALAIQAERVLKRAQASEVASRVVRAKLMRSWRDKEALGMVVRHMADLRLDLEHQVEYLQDDIGRRQRSFLRPSRRRR</sequence>
<dbReference type="RefSeq" id="XP_019055421.1">
    <property type="nucleotide sequence ID" value="XM_019199876.1"/>
</dbReference>
<dbReference type="GeneID" id="109115659"/>
<dbReference type="InParanoid" id="A0A1U8QBD7"/>
<accession>A0A1U8QBD7</accession>
<keyword evidence="1" id="KW-1185">Reference proteome</keyword>
<evidence type="ECO:0000313" key="1">
    <source>
        <dbReference type="Proteomes" id="UP000189703"/>
    </source>
</evidence>
<dbReference type="AlphaFoldDB" id="A0A1U8QBD7"/>
<gene>
    <name evidence="2" type="primary">LOC109115659</name>
</gene>